<proteinExistence type="inferred from homology"/>
<evidence type="ECO:0000313" key="7">
    <source>
        <dbReference type="EMBL" id="CEP63529.1"/>
    </source>
</evidence>
<dbReference type="Pfam" id="PF04099">
    <property type="entry name" value="Sybindin"/>
    <property type="match status" value="1"/>
</dbReference>
<keyword evidence="2 6" id="KW-0256">Endoplasmic reticulum</keyword>
<keyword evidence="4 6" id="KW-0333">Golgi apparatus</keyword>
<dbReference type="PANTHER" id="PTHR23249:SF16">
    <property type="entry name" value="TRAFFICKING PROTEIN PARTICLE COMPLEX SUBUNIT 1"/>
    <property type="match status" value="1"/>
</dbReference>
<keyword evidence="8" id="KW-1185">Reference proteome</keyword>
<accession>A0A0C7MUL6</accession>
<evidence type="ECO:0000256" key="3">
    <source>
        <dbReference type="ARBA" id="ARBA00022892"/>
    </source>
</evidence>
<evidence type="ECO:0000313" key="8">
    <source>
        <dbReference type="Proteomes" id="UP000054304"/>
    </source>
</evidence>
<evidence type="ECO:0000256" key="6">
    <source>
        <dbReference type="RuleBase" id="RU366065"/>
    </source>
</evidence>
<evidence type="ECO:0000256" key="4">
    <source>
        <dbReference type="ARBA" id="ARBA00023034"/>
    </source>
</evidence>
<sequence>MAIYSFWIFDRHCNCIFDREWTLKTNPSSGTTNSKLNEDTAKLLYGMIFSLRSISQKLGSLDSFNEIRTIATAKYRAHILCTASGLWFVLLSDLKQEDLSQVLRYLYSEIYVKTVVYNWLSPVDFAETANEKRGQGFRKIRNRQFLLAVEQFLGPMVN</sequence>
<dbReference type="SUPFAM" id="SSF64356">
    <property type="entry name" value="SNARE-like"/>
    <property type="match status" value="1"/>
</dbReference>
<dbReference type="PANTHER" id="PTHR23249">
    <property type="entry name" value="TRAFFICKING PROTEIN PARTICLE COMPLEX SUBUNIT"/>
    <property type="match status" value="1"/>
</dbReference>
<dbReference type="GeneID" id="34687039"/>
<dbReference type="Proteomes" id="UP000054304">
    <property type="component" value="Unassembled WGS sequence"/>
</dbReference>
<dbReference type="Gene3D" id="3.30.450.70">
    <property type="match status" value="1"/>
</dbReference>
<evidence type="ECO:0000256" key="1">
    <source>
        <dbReference type="ARBA" id="ARBA00022448"/>
    </source>
</evidence>
<keyword evidence="3 6" id="KW-0931">ER-Golgi transport</keyword>
<dbReference type="GO" id="GO:1990070">
    <property type="term" value="C:TRAPPI protein complex"/>
    <property type="evidence" value="ECO:0007669"/>
    <property type="project" value="EnsemblFungi"/>
</dbReference>
<gene>
    <name evidence="7" type="ORF">LALA0_S08e04566g</name>
</gene>
<evidence type="ECO:0000256" key="5">
    <source>
        <dbReference type="ARBA" id="ARBA00038167"/>
    </source>
</evidence>
<dbReference type="CDD" id="cd14855">
    <property type="entry name" value="TRAPPC1_MUM2"/>
    <property type="match status" value="1"/>
</dbReference>
<dbReference type="GO" id="GO:0005783">
    <property type="term" value="C:endoplasmic reticulum"/>
    <property type="evidence" value="ECO:0007669"/>
    <property type="project" value="UniProtKB-SubCell"/>
</dbReference>
<name>A0A0C7MUL6_9SACH</name>
<dbReference type="STRING" id="1245769.A0A0C7MUL6"/>
<dbReference type="FunFam" id="3.30.450.70:FF:000015">
    <property type="entry name" value="Component of TRAPP complex"/>
    <property type="match status" value="1"/>
</dbReference>
<dbReference type="GO" id="GO:1990071">
    <property type="term" value="C:TRAPPII protein complex"/>
    <property type="evidence" value="ECO:0007669"/>
    <property type="project" value="EnsemblFungi"/>
</dbReference>
<dbReference type="GO" id="GO:0005085">
    <property type="term" value="F:guanyl-nucleotide exchange factor activity"/>
    <property type="evidence" value="ECO:0007669"/>
    <property type="project" value="EnsemblFungi"/>
</dbReference>
<comment type="subunit">
    <text evidence="6">Part of the multisubunit transport protein particle (TRAPP) complex.</text>
</comment>
<dbReference type="HOGENOM" id="CLU_053380_4_0_1"/>
<dbReference type="GO" id="GO:1990072">
    <property type="term" value="C:TRAPPIII protein complex"/>
    <property type="evidence" value="ECO:0007669"/>
    <property type="project" value="EnsemblFungi"/>
</dbReference>
<comment type="subcellular location">
    <subcellularLocation>
        <location evidence="6">Endoplasmic reticulum</location>
    </subcellularLocation>
    <subcellularLocation>
        <location evidence="6">Golgi apparatus</location>
        <location evidence="6">cis-Golgi network</location>
    </subcellularLocation>
</comment>
<dbReference type="SMART" id="SM01399">
    <property type="entry name" value="Sybindin"/>
    <property type="match status" value="1"/>
</dbReference>
<keyword evidence="1 6" id="KW-0813">Transport</keyword>
<dbReference type="RefSeq" id="XP_022629743.1">
    <property type="nucleotide sequence ID" value="XM_022771133.1"/>
</dbReference>
<evidence type="ECO:0000256" key="2">
    <source>
        <dbReference type="ARBA" id="ARBA00022824"/>
    </source>
</evidence>
<dbReference type="InterPro" id="IPR011012">
    <property type="entry name" value="Longin-like_dom_sf"/>
</dbReference>
<reference evidence="7 8" key="1">
    <citation type="submission" date="2014-12" db="EMBL/GenBank/DDBJ databases">
        <authorList>
            <person name="Neuveglise Cecile"/>
        </authorList>
    </citation>
    <scope>NUCLEOTIDE SEQUENCE [LARGE SCALE GENOMIC DNA]</scope>
    <source>
        <strain evidence="7 8">CBS 12615</strain>
    </source>
</reference>
<organism evidence="7 8">
    <name type="scientific">Lachancea lanzarotensis</name>
    <dbReference type="NCBI Taxonomy" id="1245769"/>
    <lineage>
        <taxon>Eukaryota</taxon>
        <taxon>Fungi</taxon>
        <taxon>Dikarya</taxon>
        <taxon>Ascomycota</taxon>
        <taxon>Saccharomycotina</taxon>
        <taxon>Saccharomycetes</taxon>
        <taxon>Saccharomycetales</taxon>
        <taxon>Saccharomycetaceae</taxon>
        <taxon>Lachancea</taxon>
    </lineage>
</organism>
<dbReference type="AlphaFoldDB" id="A0A0C7MUL6"/>
<dbReference type="GO" id="GO:0006888">
    <property type="term" value="P:endoplasmic reticulum to Golgi vesicle-mediated transport"/>
    <property type="evidence" value="ECO:0007669"/>
    <property type="project" value="UniProtKB-UniRule"/>
</dbReference>
<dbReference type="EMBL" id="LN736367">
    <property type="protein sequence ID" value="CEP63529.1"/>
    <property type="molecule type" value="Genomic_DNA"/>
</dbReference>
<dbReference type="OrthoDB" id="3364529at2759"/>
<dbReference type="InterPro" id="IPR007233">
    <property type="entry name" value="TRAPPC"/>
</dbReference>
<comment type="similarity">
    <text evidence="5">Belongs to the TRAPP small subunits family. BET5 subfamily.</text>
</comment>
<protein>
    <recommendedName>
        <fullName evidence="6">Trafficking protein particle complex subunit</fullName>
    </recommendedName>
</protein>